<dbReference type="GO" id="GO:0016740">
    <property type="term" value="F:transferase activity"/>
    <property type="evidence" value="ECO:0007669"/>
    <property type="project" value="UniProtKB-KW"/>
</dbReference>
<dbReference type="PANTHER" id="PTHR32385:SF15">
    <property type="entry name" value="INOSITOL PHOSPHOCERAMIDE MANNOSYLTRANSFERASE 1"/>
    <property type="match status" value="1"/>
</dbReference>
<dbReference type="PANTHER" id="PTHR32385">
    <property type="entry name" value="MANNOSYL PHOSPHORYLINOSITOL CERAMIDE SYNTHASE"/>
    <property type="match status" value="1"/>
</dbReference>
<keyword evidence="3" id="KW-1185">Reference proteome</keyword>
<dbReference type="RefSeq" id="WP_196079763.1">
    <property type="nucleotide sequence ID" value="NZ_JADPVI010000002.1"/>
</dbReference>
<keyword evidence="1 2" id="KW-0808">Transferase</keyword>
<dbReference type="InterPro" id="IPR029044">
    <property type="entry name" value="Nucleotide-diphossugar_trans"/>
</dbReference>
<dbReference type="Pfam" id="PF04488">
    <property type="entry name" value="Gly_transf_sug"/>
    <property type="match status" value="1"/>
</dbReference>
<sequence length="257" mass="30173">MEVRNTILDQRIPKIIHYCWLSNERFPKDIAAFIASWKRILPDYEFMLWDLQRDQVGENRWVRQSFEAKKYAFAADYIRIYALHQYGGIYLDTDVEVLKKFDDLLHLPYFAGTEGGKWIEAAILGSIKGADWLKDILFYFDQPFVNTDGSFAMITLPQVMNQYIEKKRKIVVAEKGEILQNISRNYNSHFYIFEKDFFSPKDMGTGVITTTDNTYAIHHFAMSWIPATEKFIPNLKRAMIKLFGVNRISALIRLIKK</sequence>
<organism evidence="2 3">
    <name type="scientific">Kaistella gelatinilytica</name>
    <dbReference type="NCBI Taxonomy" id="2787636"/>
    <lineage>
        <taxon>Bacteria</taxon>
        <taxon>Pseudomonadati</taxon>
        <taxon>Bacteroidota</taxon>
        <taxon>Flavobacteriia</taxon>
        <taxon>Flavobacteriales</taxon>
        <taxon>Weeksellaceae</taxon>
        <taxon>Chryseobacterium group</taxon>
        <taxon>Kaistella</taxon>
    </lineage>
</organism>
<proteinExistence type="predicted"/>
<evidence type="ECO:0000313" key="2">
    <source>
        <dbReference type="EMBL" id="MBF8457253.1"/>
    </source>
</evidence>
<dbReference type="Proteomes" id="UP000660070">
    <property type="component" value="Unassembled WGS sequence"/>
</dbReference>
<dbReference type="InterPro" id="IPR007577">
    <property type="entry name" value="GlycoTrfase_DXD_sugar-bd_CS"/>
</dbReference>
<protein>
    <submittedName>
        <fullName evidence="2">Glycosyl transferase</fullName>
    </submittedName>
</protein>
<comment type="caution">
    <text evidence="2">The sequence shown here is derived from an EMBL/GenBank/DDBJ whole genome shotgun (WGS) entry which is preliminary data.</text>
</comment>
<dbReference type="Gene3D" id="3.90.550.20">
    <property type="match status" value="1"/>
</dbReference>
<accession>A0ABS0FC55</accession>
<reference evidence="2 3" key="1">
    <citation type="submission" date="2020-11" db="EMBL/GenBank/DDBJ databases">
        <title>Kaistella gelatinilytica sp. nov., a flavobacterium isolated from Antarctic Soil.</title>
        <authorList>
            <person name="Li J."/>
        </authorList>
    </citation>
    <scope>NUCLEOTIDE SEQUENCE [LARGE SCALE GENOMIC DNA]</scope>
    <source>
        <strain evidence="2 3">G5-32</strain>
    </source>
</reference>
<dbReference type="EMBL" id="JADPVI010000002">
    <property type="protein sequence ID" value="MBF8457253.1"/>
    <property type="molecule type" value="Genomic_DNA"/>
</dbReference>
<gene>
    <name evidence="2" type="ORF">IV494_08660</name>
</gene>
<dbReference type="InterPro" id="IPR051706">
    <property type="entry name" value="Glycosyltransferase_domain"/>
</dbReference>
<name>A0ABS0FC55_9FLAO</name>
<evidence type="ECO:0000313" key="3">
    <source>
        <dbReference type="Proteomes" id="UP000660070"/>
    </source>
</evidence>
<evidence type="ECO:0000256" key="1">
    <source>
        <dbReference type="ARBA" id="ARBA00022679"/>
    </source>
</evidence>
<dbReference type="SUPFAM" id="SSF53448">
    <property type="entry name" value="Nucleotide-diphospho-sugar transferases"/>
    <property type="match status" value="1"/>
</dbReference>